<dbReference type="InterPro" id="IPR007554">
    <property type="entry name" value="Glycerophosphate_synth"/>
</dbReference>
<dbReference type="SUPFAM" id="SSF53756">
    <property type="entry name" value="UDP-Glycosyltransferase/glycogen phosphorylase"/>
    <property type="match status" value="1"/>
</dbReference>
<reference evidence="1" key="1">
    <citation type="submission" date="2019-08" db="EMBL/GenBank/DDBJ databases">
        <authorList>
            <person name="Kucharzyk K."/>
            <person name="Murdoch R.W."/>
            <person name="Higgins S."/>
            <person name="Loffler F."/>
        </authorList>
    </citation>
    <scope>NUCLEOTIDE SEQUENCE</scope>
</reference>
<evidence type="ECO:0000313" key="1">
    <source>
        <dbReference type="EMBL" id="MPM91104.1"/>
    </source>
</evidence>
<dbReference type="AlphaFoldDB" id="A0A645DNQ7"/>
<dbReference type="InterPro" id="IPR051612">
    <property type="entry name" value="Teichoic_Acid_Biosynth"/>
</dbReference>
<comment type="caution">
    <text evidence="1">The sequence shown here is derived from an EMBL/GenBank/DDBJ whole genome shotgun (WGS) entry which is preliminary data.</text>
</comment>
<proteinExistence type="predicted"/>
<protein>
    <submittedName>
        <fullName evidence="1">Uncharacterized protein</fullName>
    </submittedName>
</protein>
<dbReference type="Gene3D" id="3.40.50.12580">
    <property type="match status" value="1"/>
</dbReference>
<name>A0A645DNQ7_9ZZZZ</name>
<dbReference type="PANTHER" id="PTHR37316">
    <property type="entry name" value="TEICHOIC ACID GLYCEROL-PHOSPHATE PRIMASE"/>
    <property type="match status" value="1"/>
</dbReference>
<dbReference type="Pfam" id="PF04464">
    <property type="entry name" value="Glyphos_transf"/>
    <property type="match status" value="1"/>
</dbReference>
<organism evidence="1">
    <name type="scientific">bioreactor metagenome</name>
    <dbReference type="NCBI Taxonomy" id="1076179"/>
    <lineage>
        <taxon>unclassified sequences</taxon>
        <taxon>metagenomes</taxon>
        <taxon>ecological metagenomes</taxon>
    </lineage>
</organism>
<sequence>MKKKKKIFIQHGITKELIPSLMYENTKADLFVCGAKPEYEFVKSEFGYPEENVKYLGFARFDNLHNRQEKNQILVMPTWRKWIPSMTWAQYNDEECRQIFLNSEYYKTFNNFINNDELINLLEENNMELIFYPHFEMQRYIDLFKSKSNKIVIARKDDYDVQTLLKESKILITDYSSVAFDFGYMRKPVIYYQFDEDKYYDSHYKKGYYDYNIHGFGPKIKNKDELINNIDNIMMEGIDNKYSDRYTKFFPLYNLENCKRNYEEIKQIG</sequence>
<gene>
    <name evidence="1" type="ORF">SDC9_138230</name>
</gene>
<dbReference type="PANTHER" id="PTHR37316:SF3">
    <property type="entry name" value="TEICHOIC ACID GLYCEROL-PHOSPHATE TRANSFERASE"/>
    <property type="match status" value="1"/>
</dbReference>
<accession>A0A645DNQ7</accession>
<dbReference type="GO" id="GO:0016020">
    <property type="term" value="C:membrane"/>
    <property type="evidence" value="ECO:0007669"/>
    <property type="project" value="InterPro"/>
</dbReference>
<dbReference type="GO" id="GO:0047355">
    <property type="term" value="F:CDP-glycerol glycerophosphotransferase activity"/>
    <property type="evidence" value="ECO:0007669"/>
    <property type="project" value="InterPro"/>
</dbReference>
<dbReference type="InterPro" id="IPR043148">
    <property type="entry name" value="TagF_C"/>
</dbReference>
<dbReference type="EMBL" id="VSSQ01038218">
    <property type="protein sequence ID" value="MPM91104.1"/>
    <property type="molecule type" value="Genomic_DNA"/>
</dbReference>